<dbReference type="EMBL" id="OX365700">
    <property type="protein sequence ID" value="CAI4032151.1"/>
    <property type="molecule type" value="Genomic_DNA"/>
</dbReference>
<evidence type="ECO:0000313" key="2">
    <source>
        <dbReference type="Proteomes" id="UP001179121"/>
    </source>
</evidence>
<protein>
    <submittedName>
        <fullName evidence="1">Uncharacterized protein</fullName>
    </submittedName>
</protein>
<proteinExistence type="predicted"/>
<dbReference type="KEGG" id="nti:DNFV4_02579"/>
<dbReference type="Proteomes" id="UP001179121">
    <property type="component" value="Chromosome"/>
</dbReference>
<accession>A0AA86N081</accession>
<reference evidence="1" key="1">
    <citation type="submission" date="2022-10" db="EMBL/GenBank/DDBJ databases">
        <authorList>
            <person name="Koch H."/>
        </authorList>
    </citation>
    <scope>NUCLEOTIDE SEQUENCE</scope>
    <source>
        <strain evidence="1">DNF</strain>
    </source>
</reference>
<sequence>MTPDDARAHYNYLMTLCIRREEAFGPLALAFLREQDLGRLGLLPEEQFNLYMATADAFAAEPKRYAHKLECLQKASDLLPKTRFWEPGLARQLTQDIQRTAAEIDIYTQAMRVPRAHDLKQQLFIVETDAPQYYLDLAQKRAAAYYQAKYRLPPEAKTAQHFGGAPKKFDPDNPAIQKEFPGACAPFMSARTNAFHLLLPFDLKISRTPDDPLEGGVRIFYAKLGYSYPLRYEMGKLCSYHDGQMLDVALDDPNLRFVSVSAIKEPEFRFVPDNQPPDVPADLAYPISVLDHVGSLGPFIQVSCKFKVWFDASVVSLLIQGAPDLTEYGVQGAAGLMTRTYASDKVESYAQSFREPWQEGLSYNFVNLHLGLLPGMESAVIPYNTPIFTIFPVLNRQAYRFQDRSQLGQDRPS</sequence>
<dbReference type="AlphaFoldDB" id="A0AA86N081"/>
<gene>
    <name evidence="1" type="ORF">DNFV4_02579</name>
</gene>
<evidence type="ECO:0000313" key="1">
    <source>
        <dbReference type="EMBL" id="CAI4032151.1"/>
    </source>
</evidence>
<keyword evidence="2" id="KW-1185">Reference proteome</keyword>
<name>A0AA86N081_9BACT</name>
<dbReference type="RefSeq" id="WP_289268897.1">
    <property type="nucleotide sequence ID" value="NZ_OX365700.1"/>
</dbReference>
<organism evidence="1 2">
    <name type="scientific">Nitrospira tepida</name>
    <dbReference type="NCBI Taxonomy" id="2973512"/>
    <lineage>
        <taxon>Bacteria</taxon>
        <taxon>Pseudomonadati</taxon>
        <taxon>Nitrospirota</taxon>
        <taxon>Nitrospiria</taxon>
        <taxon>Nitrospirales</taxon>
        <taxon>Nitrospiraceae</taxon>
        <taxon>Nitrospira</taxon>
    </lineage>
</organism>